<evidence type="ECO:0000313" key="3">
    <source>
        <dbReference type="Proteomes" id="UP000515344"/>
    </source>
</evidence>
<keyword evidence="3" id="KW-1185">Reference proteome</keyword>
<reference evidence="3" key="1">
    <citation type="submission" date="2020-08" db="EMBL/GenBank/DDBJ databases">
        <title>Lacibacter sp. S13-6-6 genome sequencing.</title>
        <authorList>
            <person name="Jin L."/>
        </authorList>
    </citation>
    <scope>NUCLEOTIDE SEQUENCE [LARGE SCALE GENOMIC DNA]</scope>
    <source>
        <strain evidence="3">S13-6-6</strain>
    </source>
</reference>
<gene>
    <name evidence="2" type="ORF">H4075_16995</name>
</gene>
<organism evidence="2 3">
    <name type="scientific">Lacibacter sediminis</name>
    <dbReference type="NCBI Taxonomy" id="2760713"/>
    <lineage>
        <taxon>Bacteria</taxon>
        <taxon>Pseudomonadati</taxon>
        <taxon>Bacteroidota</taxon>
        <taxon>Chitinophagia</taxon>
        <taxon>Chitinophagales</taxon>
        <taxon>Chitinophagaceae</taxon>
        <taxon>Lacibacter</taxon>
    </lineage>
</organism>
<evidence type="ECO:0000256" key="1">
    <source>
        <dbReference type="SAM" id="MobiDB-lite"/>
    </source>
</evidence>
<protein>
    <submittedName>
        <fullName evidence="2">Uncharacterized protein</fullName>
    </submittedName>
</protein>
<name>A0A7G5XE56_9BACT</name>
<dbReference type="AlphaFoldDB" id="A0A7G5XE56"/>
<accession>A0A7G5XE56</accession>
<proteinExistence type="predicted"/>
<evidence type="ECO:0000313" key="2">
    <source>
        <dbReference type="EMBL" id="QNA43759.1"/>
    </source>
</evidence>
<dbReference type="RefSeq" id="WP_182802021.1">
    <property type="nucleotide sequence ID" value="NZ_CP060007.1"/>
</dbReference>
<feature type="region of interest" description="Disordered" evidence="1">
    <location>
        <begin position="49"/>
        <end position="79"/>
    </location>
</feature>
<dbReference type="EMBL" id="CP060007">
    <property type="protein sequence ID" value="QNA43759.1"/>
    <property type="molecule type" value="Genomic_DNA"/>
</dbReference>
<dbReference type="KEGG" id="lacs:H4075_16995"/>
<dbReference type="Proteomes" id="UP000515344">
    <property type="component" value="Chromosome"/>
</dbReference>
<sequence length="139" mass="15354">MAINKNHEFEDLDGVKCAVVEKNASKERVAFLKDLLEFNRYKVIVVPSPPPKAVPPASGTPKPVEGQVPVEAPAPPPAPETFTVGVTDVTFNATNAIFGRLLKTKDKHVVTLAYWQQEETTSSDHIPYFSADENSHQWK</sequence>